<evidence type="ECO:0000256" key="2">
    <source>
        <dbReference type="ARBA" id="ARBA00005185"/>
    </source>
</evidence>
<comment type="pathway">
    <text evidence="2 16">Amino-acid biosynthesis; L-proline biosynthesis; L-glutamate 5-semialdehyde from L-glutamate: step 1/2.</text>
</comment>
<dbReference type="PROSITE" id="PS00902">
    <property type="entry name" value="GLUTAMATE_5_KINASE"/>
    <property type="match status" value="1"/>
</dbReference>
<dbReference type="PIRSF" id="PIRSF036429">
    <property type="entry name" value="P5C_syn"/>
    <property type="match status" value="1"/>
</dbReference>
<evidence type="ECO:0000256" key="9">
    <source>
        <dbReference type="ARBA" id="ARBA00022777"/>
    </source>
</evidence>
<dbReference type="InterPro" id="IPR001048">
    <property type="entry name" value="Asp/Glu/Uridylate_kinase"/>
</dbReference>
<comment type="caution">
    <text evidence="19">The sequence shown here is derived from an EMBL/GenBank/DDBJ whole genome shotgun (WGS) entry which is preliminary data.</text>
</comment>
<dbReference type="NCBIfam" id="NF001221">
    <property type="entry name" value="PRK00197.1"/>
    <property type="match status" value="1"/>
</dbReference>
<evidence type="ECO:0000313" key="20">
    <source>
        <dbReference type="Proteomes" id="UP001142055"/>
    </source>
</evidence>
<evidence type="ECO:0000259" key="17">
    <source>
        <dbReference type="Pfam" id="PF00171"/>
    </source>
</evidence>
<dbReference type="AlphaFoldDB" id="A0A9Q0MCF8"/>
<dbReference type="Gene3D" id="3.40.309.10">
    <property type="entry name" value="Aldehyde Dehydrogenase, Chain A, domain 2"/>
    <property type="match status" value="1"/>
</dbReference>
<keyword evidence="6 16" id="KW-0641">Proline biosynthesis</keyword>
<dbReference type="PANTHER" id="PTHR11063:SF8">
    <property type="entry name" value="DELTA-1-PYRROLINE-5-CARBOXYLATE SYNTHASE"/>
    <property type="match status" value="1"/>
</dbReference>
<dbReference type="FunFam" id="3.40.1160.10:FF:000032">
    <property type="entry name" value="Delta-1-pyrroline-5-carboxylate synthase"/>
    <property type="match status" value="1"/>
</dbReference>
<dbReference type="HAMAP" id="MF_00412">
    <property type="entry name" value="ProA"/>
    <property type="match status" value="1"/>
</dbReference>
<dbReference type="Gene3D" id="3.40.605.10">
    <property type="entry name" value="Aldehyde Dehydrogenase, Chain A, domain 1"/>
    <property type="match status" value="1"/>
</dbReference>
<keyword evidence="12 16" id="KW-0560">Oxidoreductase</keyword>
<comment type="catalytic activity">
    <reaction evidence="14 16">
        <text>L-glutamate 5-semialdehyde + phosphate + NADP(+) = L-glutamyl 5-phosphate + NADPH + H(+)</text>
        <dbReference type="Rhea" id="RHEA:19541"/>
        <dbReference type="ChEBI" id="CHEBI:15378"/>
        <dbReference type="ChEBI" id="CHEBI:43474"/>
        <dbReference type="ChEBI" id="CHEBI:57783"/>
        <dbReference type="ChEBI" id="CHEBI:58066"/>
        <dbReference type="ChEBI" id="CHEBI:58274"/>
        <dbReference type="ChEBI" id="CHEBI:58349"/>
        <dbReference type="EC" id="1.2.1.41"/>
    </reaction>
</comment>
<evidence type="ECO:0000256" key="7">
    <source>
        <dbReference type="ARBA" id="ARBA00022679"/>
    </source>
</evidence>
<dbReference type="GO" id="GO:0005524">
    <property type="term" value="F:ATP binding"/>
    <property type="evidence" value="ECO:0007669"/>
    <property type="project" value="UniProtKB-UniRule"/>
</dbReference>
<dbReference type="PRINTS" id="PR00474">
    <property type="entry name" value="GLU5KINASE"/>
</dbReference>
<evidence type="ECO:0000256" key="8">
    <source>
        <dbReference type="ARBA" id="ARBA00022741"/>
    </source>
</evidence>
<reference evidence="19" key="1">
    <citation type="submission" date="2022-12" db="EMBL/GenBank/DDBJ databases">
        <title>Genome assemblies of Blomia tropicalis.</title>
        <authorList>
            <person name="Cui Y."/>
        </authorList>
    </citation>
    <scope>NUCLEOTIDE SEQUENCE</scope>
    <source>
        <tissue evidence="19">Adult mites</tissue>
    </source>
</reference>
<evidence type="ECO:0000256" key="1">
    <source>
        <dbReference type="ARBA" id="ARBA00004985"/>
    </source>
</evidence>
<evidence type="ECO:0000256" key="11">
    <source>
        <dbReference type="ARBA" id="ARBA00022857"/>
    </source>
</evidence>
<dbReference type="EC" id="2.7.2.11" evidence="16"/>
<evidence type="ECO:0000256" key="12">
    <source>
        <dbReference type="ARBA" id="ARBA00023002"/>
    </source>
</evidence>
<proteinExistence type="inferred from homology"/>
<dbReference type="Proteomes" id="UP001142055">
    <property type="component" value="Chromosome 1"/>
</dbReference>
<gene>
    <name evidence="19" type="ORF">RDWZM_000497</name>
</gene>
<dbReference type="InterPro" id="IPR000965">
    <property type="entry name" value="GPR_dom"/>
</dbReference>
<dbReference type="InterPro" id="IPR016162">
    <property type="entry name" value="Ald_DH_N"/>
</dbReference>
<dbReference type="InterPro" id="IPR016161">
    <property type="entry name" value="Ald_DH/histidinol_DH"/>
</dbReference>
<dbReference type="Pfam" id="PF00696">
    <property type="entry name" value="AA_kinase"/>
    <property type="match status" value="1"/>
</dbReference>
<dbReference type="NCBIfam" id="TIGR01027">
    <property type="entry name" value="proB"/>
    <property type="match status" value="1"/>
</dbReference>
<keyword evidence="10 16" id="KW-0067">ATP-binding</keyword>
<dbReference type="CDD" id="cd07079">
    <property type="entry name" value="ALDH_F18-19_ProA-GPR"/>
    <property type="match status" value="1"/>
</dbReference>
<evidence type="ECO:0000256" key="16">
    <source>
        <dbReference type="PIRNR" id="PIRNR036429"/>
    </source>
</evidence>
<keyword evidence="5 16" id="KW-0028">Amino-acid biosynthesis</keyword>
<accession>A0A9Q0MCF8</accession>
<comment type="similarity">
    <text evidence="3 16">In the C-terminal section; belongs to the gamma-glutamyl phosphate reductase family.</text>
</comment>
<dbReference type="Gene3D" id="3.40.1160.10">
    <property type="entry name" value="Acetylglutamate kinase-like"/>
    <property type="match status" value="1"/>
</dbReference>
<dbReference type="InterPro" id="IPR005715">
    <property type="entry name" value="Glu_5kinase/COase_Synthase"/>
</dbReference>
<comment type="similarity">
    <text evidence="4 16">In the N-terminal section; belongs to the glutamate 5-kinase family.</text>
</comment>
<dbReference type="InterPro" id="IPR015590">
    <property type="entry name" value="Aldehyde_DH_dom"/>
</dbReference>
<sequence>MASRILLHSKPFDLIEKSKPLYRNVRLQAIHNNGQKGSISALQRAIWNHQQQEQSSSVASTQTAAIKVKSFATRNDLNKAQRIVVKLGSAVITREDECGLALGRLASIVEQTSQLHKEGRDVLMVTSGAVAFGKQKLSSELRLSMSIRETLAKPKNEIDAREKALLEPRAAAAVGQSGLMALYEAMFSQYGISIAQVLVNKADFSNPVSRHNLGSTLYELLRLNIIPIVNTNDAVLSPALPNLDLDGVISIQDNDSLAAHLAVEVGADALFLMSDVNGIYTKPPTQDGARLLTTYNPACHQSITFGEKSRVGLGGMESKVSSAAWALDRGVSVVICNGMDDDAISNIIAGKRVGTFFTQVEDRQISAQTMAQNARNAGRSLMSLNGAQRGEIIHRIATLLEEKIDTILDANQRDLAKANSSGTAKPLIERLALTPAKLKALSDGLRQIADSSDNVLGRTIRRTQISDDLELRQITVPLGVLMVIFESRPDCLPQIAALSIASGNGLLAKGGKEAVETNKKIAEIIREALESIAPEVKDAVALVNSREDVSELVQLEGYIDLIIPRGSNELVRSIQDQSKSIPVLGHSEGVCHVYVDKDADIDKTIKLVRDSKCDYPAACNAMETLLIHRSLVENLGTDSATENNFFVRLCNELKKENVKLFSGPQLNHLLTFGPSPAKSLKTEYGELACTIEVVSDLAEAIEHINRNGSGHTDVIITENESRAQTFLQSVDSACVFHNCSTRFSDGYRFGLGAEVGISTGRIHARGPVGIEGLLTTKWQLFGDGQTVQEFSRGILKYKHLPIPIHNETINSDSESDMKLHNEL</sequence>
<dbReference type="InterPro" id="IPR036393">
    <property type="entry name" value="AceGlu_kinase-like_sf"/>
</dbReference>
<evidence type="ECO:0000256" key="14">
    <source>
        <dbReference type="ARBA" id="ARBA00049024"/>
    </source>
</evidence>
<feature type="domain" description="Aspartate/glutamate/uridylate kinase" evidence="18">
    <location>
        <begin position="81"/>
        <end position="337"/>
    </location>
</feature>
<keyword evidence="8 16" id="KW-0547">Nucleotide-binding</keyword>
<evidence type="ECO:0000256" key="6">
    <source>
        <dbReference type="ARBA" id="ARBA00022650"/>
    </source>
</evidence>
<evidence type="ECO:0000256" key="3">
    <source>
        <dbReference type="ARBA" id="ARBA00006300"/>
    </source>
</evidence>
<dbReference type="GO" id="GO:0055129">
    <property type="term" value="P:L-proline biosynthetic process"/>
    <property type="evidence" value="ECO:0007669"/>
    <property type="project" value="UniProtKB-UniRule"/>
</dbReference>
<dbReference type="InterPro" id="IPR016163">
    <property type="entry name" value="Ald_DH_C"/>
</dbReference>
<evidence type="ECO:0000256" key="5">
    <source>
        <dbReference type="ARBA" id="ARBA00022605"/>
    </source>
</evidence>
<dbReference type="GO" id="GO:0004349">
    <property type="term" value="F:glutamate 5-kinase activity"/>
    <property type="evidence" value="ECO:0007669"/>
    <property type="project" value="UniProtKB-UniRule"/>
</dbReference>
<dbReference type="SUPFAM" id="SSF53720">
    <property type="entry name" value="ALDH-like"/>
    <property type="match status" value="1"/>
</dbReference>
<comment type="catalytic activity">
    <reaction evidence="15 16">
        <text>L-glutamate + ATP = L-glutamyl 5-phosphate + ADP</text>
        <dbReference type="Rhea" id="RHEA:14877"/>
        <dbReference type="ChEBI" id="CHEBI:29985"/>
        <dbReference type="ChEBI" id="CHEBI:30616"/>
        <dbReference type="ChEBI" id="CHEBI:58274"/>
        <dbReference type="ChEBI" id="CHEBI:456216"/>
        <dbReference type="EC" id="2.7.2.11"/>
    </reaction>
</comment>
<dbReference type="CDD" id="cd04256">
    <property type="entry name" value="AAK_P5CS_ProBA"/>
    <property type="match status" value="1"/>
</dbReference>
<dbReference type="InterPro" id="IPR001057">
    <property type="entry name" value="Glu/AcGlu_kinase"/>
</dbReference>
<dbReference type="InterPro" id="IPR005766">
    <property type="entry name" value="P5_carboxy_syn"/>
</dbReference>
<evidence type="ECO:0000259" key="18">
    <source>
        <dbReference type="Pfam" id="PF00696"/>
    </source>
</evidence>
<dbReference type="EMBL" id="JAPWDV010000001">
    <property type="protein sequence ID" value="KAJ6221952.1"/>
    <property type="molecule type" value="Genomic_DNA"/>
</dbReference>
<dbReference type="PROSITE" id="PS01223">
    <property type="entry name" value="PROA"/>
    <property type="match status" value="1"/>
</dbReference>
<dbReference type="GO" id="GO:0004350">
    <property type="term" value="F:glutamate-5-semialdehyde dehydrogenase activity"/>
    <property type="evidence" value="ECO:0007669"/>
    <property type="project" value="UniProtKB-UniRule"/>
</dbReference>
<dbReference type="EC" id="1.2.1.41" evidence="16"/>
<dbReference type="InterPro" id="IPR019797">
    <property type="entry name" value="Glutamate_5-kinase_CS"/>
</dbReference>
<dbReference type="NCBIfam" id="TIGR00407">
    <property type="entry name" value="proA"/>
    <property type="match status" value="1"/>
</dbReference>
<comment type="pathway">
    <text evidence="1 16">Amino-acid biosynthesis; L-proline biosynthesis; L-glutamate 5-semialdehyde from L-glutamate: step 2/2.</text>
</comment>
<evidence type="ECO:0000256" key="13">
    <source>
        <dbReference type="ARBA" id="ARBA00023268"/>
    </source>
</evidence>
<evidence type="ECO:0000256" key="10">
    <source>
        <dbReference type="ARBA" id="ARBA00022840"/>
    </source>
</evidence>
<keyword evidence="9 16" id="KW-0418">Kinase</keyword>
<protein>
    <recommendedName>
        <fullName evidence="16">Delta-1-pyrroline-5-carboxylate synthase</fullName>
    </recommendedName>
    <domain>
        <recommendedName>
            <fullName evidence="16">Glutamate 5-kinase</fullName>
            <shortName evidence="16">GK</shortName>
            <ecNumber evidence="16">2.7.2.11</ecNumber>
        </recommendedName>
        <alternativeName>
            <fullName evidence="16">Gamma-glutamyl kinase</fullName>
        </alternativeName>
    </domain>
    <domain>
        <recommendedName>
            <fullName evidence="16">Gamma-glutamyl phosphate reductase</fullName>
            <shortName evidence="16">GPR</shortName>
            <ecNumber evidence="16">1.2.1.41</ecNumber>
        </recommendedName>
        <alternativeName>
            <fullName evidence="16">Glutamate-5-semialdehyde dehydrogenase</fullName>
        </alternativeName>
        <alternativeName>
            <fullName evidence="16">Glutamyl-gamma-semialdehyde dehydrogenase</fullName>
        </alternativeName>
    </domain>
</protein>
<keyword evidence="20" id="KW-1185">Reference proteome</keyword>
<dbReference type="OMA" id="PPMFIVD"/>
<organism evidence="19 20">
    <name type="scientific">Blomia tropicalis</name>
    <name type="common">Mite</name>
    <dbReference type="NCBI Taxonomy" id="40697"/>
    <lineage>
        <taxon>Eukaryota</taxon>
        <taxon>Metazoa</taxon>
        <taxon>Ecdysozoa</taxon>
        <taxon>Arthropoda</taxon>
        <taxon>Chelicerata</taxon>
        <taxon>Arachnida</taxon>
        <taxon>Acari</taxon>
        <taxon>Acariformes</taxon>
        <taxon>Sarcoptiformes</taxon>
        <taxon>Astigmata</taxon>
        <taxon>Glycyphagoidea</taxon>
        <taxon>Echimyopodidae</taxon>
        <taxon>Blomia</taxon>
    </lineage>
</organism>
<name>A0A9Q0MCF8_BLOTA</name>
<evidence type="ECO:0000313" key="19">
    <source>
        <dbReference type="EMBL" id="KAJ6221952.1"/>
    </source>
</evidence>
<keyword evidence="7 16" id="KW-0808">Transferase</keyword>
<evidence type="ECO:0000256" key="4">
    <source>
        <dbReference type="ARBA" id="ARBA00009302"/>
    </source>
</evidence>
<keyword evidence="13" id="KW-0511">Multifunctional enzyme</keyword>
<dbReference type="InterPro" id="IPR041744">
    <property type="entry name" value="G5K_ProBA"/>
</dbReference>
<dbReference type="Pfam" id="PF00171">
    <property type="entry name" value="Aldedh"/>
    <property type="match status" value="1"/>
</dbReference>
<evidence type="ECO:0000256" key="15">
    <source>
        <dbReference type="ARBA" id="ARBA00049141"/>
    </source>
</evidence>
<dbReference type="NCBIfam" id="TIGR01092">
    <property type="entry name" value="P5CS"/>
    <property type="match status" value="1"/>
</dbReference>
<dbReference type="PANTHER" id="PTHR11063">
    <property type="entry name" value="GLUTAMATE SEMIALDEHYDE DEHYDROGENASE"/>
    <property type="match status" value="1"/>
</dbReference>
<dbReference type="HAMAP" id="MF_00456">
    <property type="entry name" value="ProB"/>
    <property type="match status" value="1"/>
</dbReference>
<dbReference type="InterPro" id="IPR020593">
    <property type="entry name" value="G-glutamylP_reductase_CS"/>
</dbReference>
<keyword evidence="11 16" id="KW-0521">NADP</keyword>
<feature type="domain" description="Aldehyde dehydrogenase" evidence="17">
    <location>
        <begin position="366"/>
        <end position="635"/>
    </location>
</feature>
<dbReference type="GO" id="GO:0005739">
    <property type="term" value="C:mitochondrion"/>
    <property type="evidence" value="ECO:0007669"/>
    <property type="project" value="UniProtKB-UniRule"/>
</dbReference>
<dbReference type="SUPFAM" id="SSF53633">
    <property type="entry name" value="Carbamate kinase-like"/>
    <property type="match status" value="1"/>
</dbReference>